<name>A0A385YRF3_9BACL</name>
<dbReference type="OrthoDB" id="2427847at2"/>
<keyword evidence="1" id="KW-0812">Transmembrane</keyword>
<evidence type="ECO:0000313" key="2">
    <source>
        <dbReference type="EMBL" id="AYC28980.1"/>
    </source>
</evidence>
<dbReference type="RefSeq" id="WP_119882722.1">
    <property type="nucleotide sequence ID" value="NZ_CP032418.1"/>
</dbReference>
<sequence>MPVTDWFIIKSLTVPSSWIAVLFALIVTGVILWKRFGKETEDWYSDAAILFLLVWKLSIIVTDFNMVWNSPISILYFNGGETGLYLGLVAAIARVFYVLFQKGFAERELAAMLLGMIMVQSLYQFAMVALNDGSLWQKAVTVILFAALLYVTWIKAFWSHTWRVQLTMLFLLVHFVVAYAQPDGILQTPLYITAILALSSIAVLTLRENVRKQVEE</sequence>
<evidence type="ECO:0000313" key="3">
    <source>
        <dbReference type="Proteomes" id="UP000265725"/>
    </source>
</evidence>
<gene>
    <name evidence="2" type="ORF">D3873_03490</name>
</gene>
<feature type="transmembrane region" description="Helical" evidence="1">
    <location>
        <begin position="109"/>
        <end position="129"/>
    </location>
</feature>
<proteinExistence type="predicted"/>
<dbReference type="Proteomes" id="UP000265725">
    <property type="component" value="Chromosome"/>
</dbReference>
<reference evidence="3" key="1">
    <citation type="submission" date="2018-09" db="EMBL/GenBank/DDBJ databases">
        <authorList>
            <person name="Zhu H."/>
        </authorList>
    </citation>
    <scope>NUCLEOTIDE SEQUENCE [LARGE SCALE GENOMIC DNA]</scope>
    <source>
        <strain evidence="3">K2R23-3</strain>
    </source>
</reference>
<feature type="transmembrane region" description="Helical" evidence="1">
    <location>
        <begin position="82"/>
        <end position="100"/>
    </location>
</feature>
<keyword evidence="1" id="KW-1133">Transmembrane helix</keyword>
<keyword evidence="1" id="KW-0472">Membrane</keyword>
<organism evidence="2 3">
    <name type="scientific">Paenisporosarcina cavernae</name>
    <dbReference type="NCBI Taxonomy" id="2320858"/>
    <lineage>
        <taxon>Bacteria</taxon>
        <taxon>Bacillati</taxon>
        <taxon>Bacillota</taxon>
        <taxon>Bacilli</taxon>
        <taxon>Bacillales</taxon>
        <taxon>Caryophanaceae</taxon>
        <taxon>Paenisporosarcina</taxon>
    </lineage>
</organism>
<keyword evidence="3" id="KW-1185">Reference proteome</keyword>
<dbReference type="EMBL" id="CP032418">
    <property type="protein sequence ID" value="AYC28980.1"/>
    <property type="molecule type" value="Genomic_DNA"/>
</dbReference>
<feature type="transmembrane region" description="Helical" evidence="1">
    <location>
        <begin position="188"/>
        <end position="206"/>
    </location>
</feature>
<feature type="transmembrane region" description="Helical" evidence="1">
    <location>
        <begin position="12"/>
        <end position="32"/>
    </location>
</feature>
<evidence type="ECO:0000256" key="1">
    <source>
        <dbReference type="SAM" id="Phobius"/>
    </source>
</evidence>
<evidence type="ECO:0008006" key="4">
    <source>
        <dbReference type="Google" id="ProtNLM"/>
    </source>
</evidence>
<feature type="transmembrane region" description="Helical" evidence="1">
    <location>
        <begin position="135"/>
        <end position="154"/>
    </location>
</feature>
<accession>A0A385YRF3</accession>
<feature type="transmembrane region" description="Helical" evidence="1">
    <location>
        <begin position="44"/>
        <end position="62"/>
    </location>
</feature>
<dbReference type="AlphaFoldDB" id="A0A385YRF3"/>
<dbReference type="KEGG" id="paek:D3873_03490"/>
<protein>
    <recommendedName>
        <fullName evidence="4">Prolipoprotein diacylglyceryl transferase</fullName>
    </recommendedName>
</protein>